<dbReference type="AlphaFoldDB" id="A0A1R3GD02"/>
<gene>
    <name evidence="1" type="ORF">COLO4_35831</name>
</gene>
<comment type="caution">
    <text evidence="1">The sequence shown here is derived from an EMBL/GenBank/DDBJ whole genome shotgun (WGS) entry which is preliminary data.</text>
</comment>
<evidence type="ECO:0000313" key="2">
    <source>
        <dbReference type="Proteomes" id="UP000187203"/>
    </source>
</evidence>
<accession>A0A1R3GD02</accession>
<dbReference type="EMBL" id="AWUE01022815">
    <property type="protein sequence ID" value="OMO55947.1"/>
    <property type="molecule type" value="Genomic_DNA"/>
</dbReference>
<reference evidence="2" key="1">
    <citation type="submission" date="2013-09" db="EMBL/GenBank/DDBJ databases">
        <title>Corchorus olitorius genome sequencing.</title>
        <authorList>
            <person name="Alam M."/>
            <person name="Haque M.S."/>
            <person name="Islam M.S."/>
            <person name="Emdad E.M."/>
            <person name="Islam M.M."/>
            <person name="Ahmed B."/>
            <person name="Halim A."/>
            <person name="Hossen Q.M.M."/>
            <person name="Hossain M.Z."/>
            <person name="Ahmed R."/>
            <person name="Khan M.M."/>
            <person name="Islam R."/>
            <person name="Rashid M.M."/>
            <person name="Khan S.A."/>
            <person name="Rahman M.S."/>
            <person name="Alam M."/>
            <person name="Yahiya A.S."/>
            <person name="Khan M.S."/>
            <person name="Azam M.S."/>
            <person name="Haque T."/>
            <person name="Lashkar M.Z.H."/>
            <person name="Akhand A.I."/>
            <person name="Morshed G."/>
            <person name="Roy S."/>
            <person name="Uddin K.S."/>
            <person name="Rabeya T."/>
            <person name="Hossain A.S."/>
            <person name="Chowdhury A."/>
            <person name="Snigdha A.R."/>
            <person name="Mortoza M.S."/>
            <person name="Matin S.A."/>
            <person name="Hoque S.M.E."/>
            <person name="Islam M.K."/>
            <person name="Roy D.K."/>
            <person name="Haider R."/>
            <person name="Moosa M.M."/>
            <person name="Elias S.M."/>
            <person name="Hasan A.M."/>
            <person name="Jahan S."/>
            <person name="Shafiuddin M."/>
            <person name="Mahmood N."/>
            <person name="Shommy N.S."/>
        </authorList>
    </citation>
    <scope>NUCLEOTIDE SEQUENCE [LARGE SCALE GENOMIC DNA]</scope>
    <source>
        <strain evidence="2">cv. O-4</strain>
    </source>
</reference>
<proteinExistence type="predicted"/>
<sequence length="56" mass="6182">METPMKTSGKFGEIWHGSGALSWLVVCTWEPINGCHSMVRVPFPLGFSVLCIAPFE</sequence>
<dbReference type="Proteomes" id="UP000187203">
    <property type="component" value="Unassembled WGS sequence"/>
</dbReference>
<keyword evidence="2" id="KW-1185">Reference proteome</keyword>
<organism evidence="1 2">
    <name type="scientific">Corchorus olitorius</name>
    <dbReference type="NCBI Taxonomy" id="93759"/>
    <lineage>
        <taxon>Eukaryota</taxon>
        <taxon>Viridiplantae</taxon>
        <taxon>Streptophyta</taxon>
        <taxon>Embryophyta</taxon>
        <taxon>Tracheophyta</taxon>
        <taxon>Spermatophyta</taxon>
        <taxon>Magnoliopsida</taxon>
        <taxon>eudicotyledons</taxon>
        <taxon>Gunneridae</taxon>
        <taxon>Pentapetalae</taxon>
        <taxon>rosids</taxon>
        <taxon>malvids</taxon>
        <taxon>Malvales</taxon>
        <taxon>Malvaceae</taxon>
        <taxon>Grewioideae</taxon>
        <taxon>Apeibeae</taxon>
        <taxon>Corchorus</taxon>
    </lineage>
</organism>
<evidence type="ECO:0000313" key="1">
    <source>
        <dbReference type="EMBL" id="OMO55947.1"/>
    </source>
</evidence>
<name>A0A1R3GD02_9ROSI</name>
<protein>
    <submittedName>
        <fullName evidence="1">Uncharacterized protein</fullName>
    </submittedName>
</protein>